<evidence type="ECO:0000313" key="3">
    <source>
        <dbReference type="Proteomes" id="UP001218188"/>
    </source>
</evidence>
<gene>
    <name evidence="2" type="ORF">C8F04DRAFT_1182417</name>
</gene>
<feature type="compositionally biased region" description="Basic and acidic residues" evidence="1">
    <location>
        <begin position="188"/>
        <end position="207"/>
    </location>
</feature>
<dbReference type="EMBL" id="JARJCM010000051">
    <property type="protein sequence ID" value="KAJ7035250.1"/>
    <property type="molecule type" value="Genomic_DNA"/>
</dbReference>
<organism evidence="2 3">
    <name type="scientific">Mycena alexandri</name>
    <dbReference type="NCBI Taxonomy" id="1745969"/>
    <lineage>
        <taxon>Eukaryota</taxon>
        <taxon>Fungi</taxon>
        <taxon>Dikarya</taxon>
        <taxon>Basidiomycota</taxon>
        <taxon>Agaricomycotina</taxon>
        <taxon>Agaricomycetes</taxon>
        <taxon>Agaricomycetidae</taxon>
        <taxon>Agaricales</taxon>
        <taxon>Marasmiineae</taxon>
        <taxon>Mycenaceae</taxon>
        <taxon>Mycena</taxon>
    </lineage>
</organism>
<dbReference type="Proteomes" id="UP001218188">
    <property type="component" value="Unassembled WGS sequence"/>
</dbReference>
<feature type="region of interest" description="Disordered" evidence="1">
    <location>
        <begin position="1"/>
        <end position="52"/>
    </location>
</feature>
<feature type="region of interest" description="Disordered" evidence="1">
    <location>
        <begin position="145"/>
        <end position="207"/>
    </location>
</feature>
<feature type="compositionally biased region" description="Basic residues" evidence="1">
    <location>
        <begin position="153"/>
        <end position="168"/>
    </location>
</feature>
<reference evidence="2" key="1">
    <citation type="submission" date="2023-03" db="EMBL/GenBank/DDBJ databases">
        <title>Massive genome expansion in bonnet fungi (Mycena s.s.) driven by repeated elements and novel gene families across ecological guilds.</title>
        <authorList>
            <consortium name="Lawrence Berkeley National Laboratory"/>
            <person name="Harder C.B."/>
            <person name="Miyauchi S."/>
            <person name="Viragh M."/>
            <person name="Kuo A."/>
            <person name="Thoen E."/>
            <person name="Andreopoulos B."/>
            <person name="Lu D."/>
            <person name="Skrede I."/>
            <person name="Drula E."/>
            <person name="Henrissat B."/>
            <person name="Morin E."/>
            <person name="Kohler A."/>
            <person name="Barry K."/>
            <person name="LaButti K."/>
            <person name="Morin E."/>
            <person name="Salamov A."/>
            <person name="Lipzen A."/>
            <person name="Mereny Z."/>
            <person name="Hegedus B."/>
            <person name="Baldrian P."/>
            <person name="Stursova M."/>
            <person name="Weitz H."/>
            <person name="Taylor A."/>
            <person name="Grigoriev I.V."/>
            <person name="Nagy L.G."/>
            <person name="Martin F."/>
            <person name="Kauserud H."/>
        </authorList>
    </citation>
    <scope>NUCLEOTIDE SEQUENCE</scope>
    <source>
        <strain evidence="2">CBHHK200</strain>
    </source>
</reference>
<evidence type="ECO:0000256" key="1">
    <source>
        <dbReference type="SAM" id="MobiDB-lite"/>
    </source>
</evidence>
<sequence>MGTFRCSQKLPSTTPRWSQGITQFKGEHKRGTKSSVYSHGKCAKKKKKNTEDSGRLYISSGVHLPEPGAVDEKMREMRRVTKEKMEIIRKYLNEGTRKGRAGEGTIGYRQSTRAIATPSALPKIEMPGDNSCRIDPNKLRCKHHQCQNLHQHGGVRGRRKNRDKRRGTKINPSAYSSKRSVPNILGNKLDKDQDQPKGYGGDRRCAT</sequence>
<feature type="compositionally biased region" description="Polar residues" evidence="1">
    <location>
        <begin position="170"/>
        <end position="180"/>
    </location>
</feature>
<feature type="compositionally biased region" description="Polar residues" evidence="1">
    <location>
        <begin position="1"/>
        <end position="22"/>
    </location>
</feature>
<name>A0AAD6SWR2_9AGAR</name>
<accession>A0AAD6SWR2</accession>
<dbReference type="AlphaFoldDB" id="A0AAD6SWR2"/>
<protein>
    <submittedName>
        <fullName evidence="2">Uncharacterized protein</fullName>
    </submittedName>
</protein>
<keyword evidence="3" id="KW-1185">Reference proteome</keyword>
<proteinExistence type="predicted"/>
<evidence type="ECO:0000313" key="2">
    <source>
        <dbReference type="EMBL" id="KAJ7035250.1"/>
    </source>
</evidence>
<comment type="caution">
    <text evidence="2">The sequence shown here is derived from an EMBL/GenBank/DDBJ whole genome shotgun (WGS) entry which is preliminary data.</text>
</comment>